<dbReference type="InterPro" id="IPR050953">
    <property type="entry name" value="N4_N6_ade-DNA_methylase"/>
</dbReference>
<evidence type="ECO:0000313" key="8">
    <source>
        <dbReference type="EMBL" id="GAA3754326.1"/>
    </source>
</evidence>
<evidence type="ECO:0000256" key="3">
    <source>
        <dbReference type="ARBA" id="ARBA00022679"/>
    </source>
</evidence>
<evidence type="ECO:0000256" key="2">
    <source>
        <dbReference type="ARBA" id="ARBA00022603"/>
    </source>
</evidence>
<evidence type="ECO:0000256" key="5">
    <source>
        <dbReference type="ARBA" id="ARBA00047942"/>
    </source>
</evidence>
<keyword evidence="2" id="KW-0489">Methyltransferase</keyword>
<dbReference type="InterPro" id="IPR054277">
    <property type="entry name" value="DUF7008"/>
</dbReference>
<dbReference type="PROSITE" id="PS00092">
    <property type="entry name" value="N6_MTASE"/>
    <property type="match status" value="1"/>
</dbReference>
<proteinExistence type="predicted"/>
<dbReference type="Gene3D" id="3.40.50.150">
    <property type="entry name" value="Vaccinia Virus protein VP39"/>
    <property type="match status" value="1"/>
</dbReference>
<dbReference type="EC" id="2.1.1.72" evidence="1"/>
<protein>
    <recommendedName>
        <fullName evidence="1">site-specific DNA-methyltransferase (adenine-specific)</fullName>
        <ecNumber evidence="1">2.1.1.72</ecNumber>
    </recommendedName>
</protein>
<reference evidence="9" key="1">
    <citation type="journal article" date="2019" name="Int. J. Syst. Evol. Microbiol.">
        <title>The Global Catalogue of Microorganisms (GCM) 10K type strain sequencing project: providing services to taxonomists for standard genome sequencing and annotation.</title>
        <authorList>
            <consortium name="The Broad Institute Genomics Platform"/>
            <consortium name="The Broad Institute Genome Sequencing Center for Infectious Disease"/>
            <person name="Wu L."/>
            <person name="Ma J."/>
        </authorList>
    </citation>
    <scope>NUCLEOTIDE SEQUENCE [LARGE SCALE GENOMIC DNA]</scope>
    <source>
        <strain evidence="9">JCM 16950</strain>
    </source>
</reference>
<dbReference type="InterPro" id="IPR029063">
    <property type="entry name" value="SAM-dependent_MTases_sf"/>
</dbReference>
<evidence type="ECO:0000313" key="9">
    <source>
        <dbReference type="Proteomes" id="UP001500540"/>
    </source>
</evidence>
<dbReference type="Pfam" id="PF07669">
    <property type="entry name" value="Eco57I"/>
    <property type="match status" value="1"/>
</dbReference>
<dbReference type="EMBL" id="BAABAF010000001">
    <property type="protein sequence ID" value="GAA3754326.1"/>
    <property type="molecule type" value="Genomic_DNA"/>
</dbReference>
<dbReference type="PRINTS" id="PR00507">
    <property type="entry name" value="N12N6MTFRASE"/>
</dbReference>
<dbReference type="InterPro" id="IPR002052">
    <property type="entry name" value="DNA_methylase_N6_adenine_CS"/>
</dbReference>
<dbReference type="SUPFAM" id="SSF53335">
    <property type="entry name" value="S-adenosyl-L-methionine-dependent methyltransferases"/>
    <property type="match status" value="1"/>
</dbReference>
<dbReference type="RefSeq" id="WP_344779990.1">
    <property type="nucleotide sequence ID" value="NZ_BAABAF010000001.1"/>
</dbReference>
<dbReference type="PANTHER" id="PTHR33841">
    <property type="entry name" value="DNA METHYLTRANSFERASE YEEA-RELATED"/>
    <property type="match status" value="1"/>
</dbReference>
<evidence type="ECO:0000259" key="6">
    <source>
        <dbReference type="Pfam" id="PF07669"/>
    </source>
</evidence>
<comment type="catalytic activity">
    <reaction evidence="5">
        <text>a 2'-deoxyadenosine in DNA + S-adenosyl-L-methionine = an N(6)-methyl-2'-deoxyadenosine in DNA + S-adenosyl-L-homocysteine + H(+)</text>
        <dbReference type="Rhea" id="RHEA:15197"/>
        <dbReference type="Rhea" id="RHEA-COMP:12418"/>
        <dbReference type="Rhea" id="RHEA-COMP:12419"/>
        <dbReference type="ChEBI" id="CHEBI:15378"/>
        <dbReference type="ChEBI" id="CHEBI:57856"/>
        <dbReference type="ChEBI" id="CHEBI:59789"/>
        <dbReference type="ChEBI" id="CHEBI:90615"/>
        <dbReference type="ChEBI" id="CHEBI:90616"/>
        <dbReference type="EC" id="2.1.1.72"/>
    </reaction>
</comment>
<keyword evidence="4" id="KW-0949">S-adenosyl-L-methionine</keyword>
<gene>
    <name evidence="8" type="primary">pglX</name>
    <name evidence="8" type="ORF">GCM10022240_04070</name>
</gene>
<accession>A0ABP7G5H5</accession>
<dbReference type="InterPro" id="IPR011639">
    <property type="entry name" value="MethylTrfase_TaqI-like_dom"/>
</dbReference>
<comment type="caution">
    <text evidence="8">The sequence shown here is derived from an EMBL/GenBank/DDBJ whole genome shotgun (WGS) entry which is preliminary data.</text>
</comment>
<keyword evidence="9" id="KW-1185">Reference proteome</keyword>
<evidence type="ECO:0000256" key="1">
    <source>
        <dbReference type="ARBA" id="ARBA00011900"/>
    </source>
</evidence>
<dbReference type="Pfam" id="PF22654">
    <property type="entry name" value="DUF7008"/>
    <property type="match status" value="1"/>
</dbReference>
<dbReference type="NCBIfam" id="NF033451">
    <property type="entry name" value="BREX_2_MTaseX"/>
    <property type="match status" value="1"/>
</dbReference>
<name>A0ABP7G5H5_9MICO</name>
<feature type="domain" description="DUF7008" evidence="7">
    <location>
        <begin position="819"/>
        <end position="1183"/>
    </location>
</feature>
<organism evidence="8 9">
    <name type="scientific">Microbacterium kribbense</name>
    <dbReference type="NCBI Taxonomy" id="433645"/>
    <lineage>
        <taxon>Bacteria</taxon>
        <taxon>Bacillati</taxon>
        <taxon>Actinomycetota</taxon>
        <taxon>Actinomycetes</taxon>
        <taxon>Micrococcales</taxon>
        <taxon>Microbacteriaceae</taxon>
        <taxon>Microbacterium</taxon>
    </lineage>
</organism>
<keyword evidence="3" id="KW-0808">Transferase</keyword>
<evidence type="ECO:0000256" key="4">
    <source>
        <dbReference type="ARBA" id="ARBA00022691"/>
    </source>
</evidence>
<evidence type="ECO:0000259" key="7">
    <source>
        <dbReference type="Pfam" id="PF22654"/>
    </source>
</evidence>
<feature type="domain" description="Type II methyltransferase M.TaqI-like" evidence="6">
    <location>
        <begin position="284"/>
        <end position="440"/>
    </location>
</feature>
<sequence>MIESQTLLGDLKRQLKILEADLRARAEDESTVWGARLRDEFARAQARERTGLPWIAWRDGEVAQAGVAWIIATVFIRFCEDNGLLVGATAPDGRLRAQPWIAAPGDGLERAAENESAFNRENPLRTSRDWLQEAFVALADLPAGGPLVDRRHSAVWHAEISASAADELLAFFRRTTPRGDLVHDFSDAHLDTRFLGDLYQELSDYARKTYALLQTPEFVEQFILDQTLEPAVAEFGLTGLKLIDPACGSGHFLLGAFERLNQKWAAQAPGLDRGERAQRALDAIHGVDLNPFAIAIARFRLTVAAIQAAGIRTLLAAPAFKYHLAIGDSLLGGRSPEAKLDLSDDEEYFSYRSEDLQEHVDILKAGQYHVVVANPPYITVKDKSLNKGYRDRYRTCFRAYALSAPFMELLFRLAKPARGTGTAGYVGQITSNSFMTREFGVRLITEFLHGGYTGVTPDYVDLTRIIDTSGVPIPGHGTPTVILIGRPRRPQSDLVRAVLGVRREPGEPADPAQGLVWREIVEHVDDAGYNGIYVSVVDTSRETFSAFPWSLSGGGAGVVFEQIDAAPRRLSELGVVVGRTTHTGLDSAFFRPKGYAARRGVAEEVPVILGDGVRDFALEVVWETLFPYDSNGLPIPPGAVFIREMWPLRAPLRARVDYGHTPEQRGLRWFDHSMFFAKRFAEPFGIAFAFVATHNHFVLDGGGKVFNRSAPIIKLPAGATEDDHYDLLGVLNSSTACFWLKEVSYEKGGGGEPWEWRYEYTAAKLEEFPLPSDRARTLARRIDEIAQARARVAPAAALASGTSLVQSHAEWDELGRRLVGLQEELDWRMYVAYGLSDADLLTPEDTDPVLIEPTQRAFEIQLARNVVAGRTKTAWFERHRRTPQIELPASWPDWYTDLVERRLDATESNPSLRLLEQPEYKRRWAGASWDELLADAVTTELLDRLEAPELWQDGAGRPLVRSAAQTADALRHDERVRELLTIHTGSPDYDLVTEVGRLLAGQAVPGFAPLRYKPTGIEKFRVWQRTWELQREEDRGEHVDVPVPPRYAKEDFLKPSYWTARNSLDVPKERFMSFPGSVVPDDMTALYGWAGWDHSERGQAVARLAGDLARSAAPDEQIIPLLGVLLELQPWLDQWYREVDTRSGVSPASAISGATSSLLSRLGVGADTVSDWRPAPAARGRKKKA</sequence>
<dbReference type="PANTHER" id="PTHR33841:SF1">
    <property type="entry name" value="DNA METHYLTRANSFERASE A"/>
    <property type="match status" value="1"/>
</dbReference>
<dbReference type="Proteomes" id="UP001500540">
    <property type="component" value="Unassembled WGS sequence"/>
</dbReference>